<gene>
    <name evidence="2" type="ORF">TSPGSL018_7811</name>
</gene>
<evidence type="ECO:0000256" key="1">
    <source>
        <dbReference type="SAM" id="MobiDB-lite"/>
    </source>
</evidence>
<reference evidence="2" key="1">
    <citation type="submission" date="2014-05" db="EMBL/GenBank/DDBJ databases">
        <title>The transcriptome of the halophilic microalga Tetraselmis sp. GSL018 isolated from the Great Salt Lake, Utah.</title>
        <authorList>
            <person name="Jinkerson R.E."/>
            <person name="D'Adamo S."/>
            <person name="Posewitz M.C."/>
        </authorList>
    </citation>
    <scope>NUCLEOTIDE SEQUENCE</scope>
    <source>
        <strain evidence="2">GSL018</strain>
    </source>
</reference>
<proteinExistence type="predicted"/>
<protein>
    <submittedName>
        <fullName evidence="2">Uncharacterized protein</fullName>
    </submittedName>
</protein>
<dbReference type="AlphaFoldDB" id="A0A061RDS9"/>
<feature type="region of interest" description="Disordered" evidence="1">
    <location>
        <begin position="1"/>
        <end position="105"/>
    </location>
</feature>
<evidence type="ECO:0000313" key="2">
    <source>
        <dbReference type="EMBL" id="JAC68835.1"/>
    </source>
</evidence>
<accession>A0A061RDS9</accession>
<sequence length="138" mass="14554">VPSRPCGPGEHVSKAKPTARGLRPREASKGLLIAARRSKHPSKPLGTPNNTPPLRESDSRTAEAENMRGPKESAKGRAAARAGPWGLRRGEVGMTRGGYRNPSVGRDMVLPARELRQGAQALPVTLSSEGCTGGPRSC</sequence>
<dbReference type="EMBL" id="GBEZ01017508">
    <property type="protein sequence ID" value="JAC68835.1"/>
    <property type="molecule type" value="Transcribed_RNA"/>
</dbReference>
<feature type="non-terminal residue" evidence="2">
    <location>
        <position position="1"/>
    </location>
</feature>
<feature type="compositionally biased region" description="Basic and acidic residues" evidence="1">
    <location>
        <begin position="55"/>
        <end position="75"/>
    </location>
</feature>
<name>A0A061RDS9_9CHLO</name>
<organism evidence="2">
    <name type="scientific">Tetraselmis sp. GSL018</name>
    <dbReference type="NCBI Taxonomy" id="582737"/>
    <lineage>
        <taxon>Eukaryota</taxon>
        <taxon>Viridiplantae</taxon>
        <taxon>Chlorophyta</taxon>
        <taxon>core chlorophytes</taxon>
        <taxon>Chlorodendrophyceae</taxon>
        <taxon>Chlorodendrales</taxon>
        <taxon>Chlorodendraceae</taxon>
        <taxon>Tetraselmis</taxon>
    </lineage>
</organism>